<dbReference type="GO" id="GO:0004888">
    <property type="term" value="F:transmembrane signaling receptor activity"/>
    <property type="evidence" value="ECO:0007669"/>
    <property type="project" value="InterPro"/>
</dbReference>
<dbReference type="PANTHER" id="PTHR32089">
    <property type="entry name" value="METHYL-ACCEPTING CHEMOTAXIS PROTEIN MCPB"/>
    <property type="match status" value="1"/>
</dbReference>
<dbReference type="OrthoDB" id="354287at2"/>
<evidence type="ECO:0000259" key="5">
    <source>
        <dbReference type="PROSITE" id="PS50111"/>
    </source>
</evidence>
<dbReference type="SUPFAM" id="SSF58104">
    <property type="entry name" value="Methyl-accepting chemotaxis protein (MCP) signaling domain"/>
    <property type="match status" value="1"/>
</dbReference>
<dbReference type="AlphaFoldDB" id="A0A1H7UCX1"/>
<dbReference type="EMBL" id="FOAN01000006">
    <property type="protein sequence ID" value="SEL94107.1"/>
    <property type="molecule type" value="Genomic_DNA"/>
</dbReference>
<evidence type="ECO:0000256" key="3">
    <source>
        <dbReference type="PROSITE-ProRule" id="PRU00284"/>
    </source>
</evidence>
<sequence>MGEVERLRTRFARFLIAILWANVGLLLVATPAGGPAQSNLIVMGAALAILSTLAWRIDRIGWVTRQVASVALIGQVMLLVYAFAGHPYQADLHMYFFAMLAVLAGWLDWRIFLPATLAITAHHLALNAFNSMGVFPGGSDIKRAFLHGAIVTVQAAALSWIVWALRQAVESSERERSEALAARSIADEARRDVAETTARAAHERRRILHDLANEFERKIAGIARAVIASIASLRAASVQMRTGAEEVSQRSVAASKASRSSSSNVVAITAATAELASSFTEVDRQVNEAARLVGDTTRQALTVLDRVGDLSRKVDEIGNVTNVISTIARHTNLLALNASIEAARIGNMGGGFAVVAHEIKGLADETWRATEQIQSQIDAIGLSGADAIDAIDAMTATIDTLNQISIAVAAVVEKQNVATAGIAENVRRAADETVTAGGHIDIVSRVAEETGEAANHVADSADVLSRQSADLDTEVADFLGRIRAA</sequence>
<dbReference type="GO" id="GO:0006935">
    <property type="term" value="P:chemotaxis"/>
    <property type="evidence" value="ECO:0007669"/>
    <property type="project" value="InterPro"/>
</dbReference>
<keyword evidence="4" id="KW-0472">Membrane</keyword>
<keyword evidence="7" id="KW-1185">Reference proteome</keyword>
<evidence type="ECO:0000256" key="2">
    <source>
        <dbReference type="ARBA" id="ARBA00029447"/>
    </source>
</evidence>
<dbReference type="GO" id="GO:0016020">
    <property type="term" value="C:membrane"/>
    <property type="evidence" value="ECO:0007669"/>
    <property type="project" value="InterPro"/>
</dbReference>
<dbReference type="PANTHER" id="PTHR32089:SF112">
    <property type="entry name" value="LYSOZYME-LIKE PROTEIN-RELATED"/>
    <property type="match status" value="1"/>
</dbReference>
<feature type="transmembrane region" description="Helical" evidence="4">
    <location>
        <begin position="36"/>
        <end position="55"/>
    </location>
</feature>
<keyword evidence="4" id="KW-1133">Transmembrane helix</keyword>
<protein>
    <submittedName>
        <fullName evidence="6">Methyl-accepting chemotaxis protein</fullName>
    </submittedName>
</protein>
<gene>
    <name evidence="6" type="ORF">SAMN04515666_106195</name>
</gene>
<dbReference type="RefSeq" id="WP_091837583.1">
    <property type="nucleotide sequence ID" value="NZ_FOAN01000006.1"/>
</dbReference>
<dbReference type="Gene3D" id="1.10.287.950">
    <property type="entry name" value="Methyl-accepting chemotaxis protein"/>
    <property type="match status" value="1"/>
</dbReference>
<dbReference type="Pfam" id="PF00015">
    <property type="entry name" value="MCPsignal"/>
    <property type="match status" value="1"/>
</dbReference>
<evidence type="ECO:0000313" key="7">
    <source>
        <dbReference type="Proteomes" id="UP000199664"/>
    </source>
</evidence>
<dbReference type="Proteomes" id="UP000199664">
    <property type="component" value="Unassembled WGS sequence"/>
</dbReference>
<evidence type="ECO:0000256" key="1">
    <source>
        <dbReference type="ARBA" id="ARBA00023224"/>
    </source>
</evidence>
<name>A0A1H7UCX1_9HYPH</name>
<proteinExistence type="inferred from homology"/>
<dbReference type="GO" id="GO:0007165">
    <property type="term" value="P:signal transduction"/>
    <property type="evidence" value="ECO:0007669"/>
    <property type="project" value="UniProtKB-KW"/>
</dbReference>
<keyword evidence="4" id="KW-0812">Transmembrane</keyword>
<dbReference type="STRING" id="1036779.SAMN04515666_106195"/>
<organism evidence="6 7">
    <name type="scientific">Bosea lupini</name>
    <dbReference type="NCBI Taxonomy" id="1036779"/>
    <lineage>
        <taxon>Bacteria</taxon>
        <taxon>Pseudomonadati</taxon>
        <taxon>Pseudomonadota</taxon>
        <taxon>Alphaproteobacteria</taxon>
        <taxon>Hyphomicrobiales</taxon>
        <taxon>Boseaceae</taxon>
        <taxon>Bosea</taxon>
    </lineage>
</organism>
<feature type="transmembrane region" description="Helical" evidence="4">
    <location>
        <begin position="116"/>
        <end position="138"/>
    </location>
</feature>
<feature type="transmembrane region" description="Helical" evidence="4">
    <location>
        <begin position="144"/>
        <end position="165"/>
    </location>
</feature>
<feature type="domain" description="Methyl-accepting transducer" evidence="5">
    <location>
        <begin position="229"/>
        <end position="465"/>
    </location>
</feature>
<dbReference type="SMART" id="SM00283">
    <property type="entry name" value="MA"/>
    <property type="match status" value="1"/>
</dbReference>
<evidence type="ECO:0000256" key="4">
    <source>
        <dbReference type="SAM" id="Phobius"/>
    </source>
</evidence>
<accession>A0A1H7UCX1</accession>
<dbReference type="PRINTS" id="PR00260">
    <property type="entry name" value="CHEMTRNSDUCR"/>
</dbReference>
<feature type="transmembrane region" description="Helical" evidence="4">
    <location>
        <begin position="12"/>
        <end position="30"/>
    </location>
</feature>
<dbReference type="InterPro" id="IPR004089">
    <property type="entry name" value="MCPsignal_dom"/>
</dbReference>
<comment type="similarity">
    <text evidence="2">Belongs to the methyl-accepting chemotaxis (MCP) protein family.</text>
</comment>
<evidence type="ECO:0000313" key="6">
    <source>
        <dbReference type="EMBL" id="SEL94107.1"/>
    </source>
</evidence>
<dbReference type="PROSITE" id="PS50111">
    <property type="entry name" value="CHEMOTAXIS_TRANSDUC_2"/>
    <property type="match status" value="1"/>
</dbReference>
<reference evidence="7" key="1">
    <citation type="submission" date="2016-10" db="EMBL/GenBank/DDBJ databases">
        <authorList>
            <person name="Varghese N."/>
            <person name="Submissions S."/>
        </authorList>
    </citation>
    <scope>NUCLEOTIDE SEQUENCE [LARGE SCALE GENOMIC DNA]</scope>
    <source>
        <strain evidence="7">LMG 26383,CCUG 61248,R- 45681</strain>
    </source>
</reference>
<feature type="transmembrane region" description="Helical" evidence="4">
    <location>
        <begin position="67"/>
        <end position="86"/>
    </location>
</feature>
<dbReference type="InterPro" id="IPR004090">
    <property type="entry name" value="Chemotax_Me-accpt_rcpt"/>
</dbReference>
<keyword evidence="1 3" id="KW-0807">Transducer</keyword>